<dbReference type="EMBL" id="BSXS01014736">
    <property type="protein sequence ID" value="GMF05898.1"/>
    <property type="molecule type" value="Genomic_DNA"/>
</dbReference>
<dbReference type="Proteomes" id="UP001165064">
    <property type="component" value="Unassembled WGS sequence"/>
</dbReference>
<reference evidence="1" key="1">
    <citation type="submission" date="2023-04" db="EMBL/GenBank/DDBJ databases">
        <title>Ambrosiozyma monospora NBRC 10751.</title>
        <authorList>
            <person name="Ichikawa N."/>
            <person name="Sato H."/>
            <person name="Tonouchi N."/>
        </authorList>
    </citation>
    <scope>NUCLEOTIDE SEQUENCE</scope>
    <source>
        <strain evidence="1">NBRC 10751</strain>
    </source>
</reference>
<evidence type="ECO:0000313" key="2">
    <source>
        <dbReference type="Proteomes" id="UP001165064"/>
    </source>
</evidence>
<name>A0ACB5UA98_AMBMO</name>
<proteinExistence type="predicted"/>
<comment type="caution">
    <text evidence="1">The sequence shown here is derived from an EMBL/GenBank/DDBJ whole genome shotgun (WGS) entry which is preliminary data.</text>
</comment>
<sequence length="102" mass="11474">METRLFKRRESGKSDPTTKWLKNLFRVVTVAITATIAYLGSENLDQFVSFVGSFACIPLVYMYPPMLHYKSCAESRAMKLLDLALIALGAVALVYTTYQILT</sequence>
<protein>
    <submittedName>
        <fullName evidence="1">Unnamed protein product</fullName>
    </submittedName>
</protein>
<accession>A0ACB5UA98</accession>
<evidence type="ECO:0000313" key="1">
    <source>
        <dbReference type="EMBL" id="GMF05898.1"/>
    </source>
</evidence>
<organism evidence="1 2">
    <name type="scientific">Ambrosiozyma monospora</name>
    <name type="common">Yeast</name>
    <name type="synonym">Endomycopsis monosporus</name>
    <dbReference type="NCBI Taxonomy" id="43982"/>
    <lineage>
        <taxon>Eukaryota</taxon>
        <taxon>Fungi</taxon>
        <taxon>Dikarya</taxon>
        <taxon>Ascomycota</taxon>
        <taxon>Saccharomycotina</taxon>
        <taxon>Pichiomycetes</taxon>
        <taxon>Pichiales</taxon>
        <taxon>Pichiaceae</taxon>
        <taxon>Ambrosiozyma</taxon>
    </lineage>
</organism>
<keyword evidence="2" id="KW-1185">Reference proteome</keyword>
<gene>
    <name evidence="1" type="ORF">Amon02_001249800</name>
</gene>